<dbReference type="GO" id="GO:0050380">
    <property type="term" value="F:undecaprenyl-diphosphatase activity"/>
    <property type="evidence" value="ECO:0007669"/>
    <property type="project" value="UniProtKB-UniRule"/>
</dbReference>
<feature type="transmembrane region" description="Helical" evidence="14">
    <location>
        <begin position="41"/>
        <end position="60"/>
    </location>
</feature>
<comment type="similarity">
    <text evidence="2 14">Belongs to the UppP family.</text>
</comment>
<dbReference type="Proteomes" id="UP000231267">
    <property type="component" value="Unassembled WGS sequence"/>
</dbReference>
<keyword evidence="5 14" id="KW-1003">Cell membrane</keyword>
<evidence type="ECO:0000256" key="12">
    <source>
        <dbReference type="ARBA" id="ARBA00032932"/>
    </source>
</evidence>
<protein>
    <recommendedName>
        <fullName evidence="4 14">Undecaprenyl-diphosphatase</fullName>
        <ecNumber evidence="3 14">3.6.1.27</ecNumber>
    </recommendedName>
    <alternativeName>
        <fullName evidence="12 14">Bacitracin resistance protein</fullName>
    </alternativeName>
    <alternativeName>
        <fullName evidence="11 14">Undecaprenyl pyrophosphate phosphatase</fullName>
    </alternativeName>
</protein>
<keyword evidence="14" id="KW-0961">Cell wall biogenesis/degradation</keyword>
<dbReference type="Pfam" id="PF02673">
    <property type="entry name" value="BacA"/>
    <property type="match status" value="1"/>
</dbReference>
<evidence type="ECO:0000256" key="9">
    <source>
        <dbReference type="ARBA" id="ARBA00023136"/>
    </source>
</evidence>
<comment type="subcellular location">
    <subcellularLocation>
        <location evidence="1 14">Cell membrane</location>
        <topology evidence="1 14">Multi-pass membrane protein</topology>
    </subcellularLocation>
</comment>
<dbReference type="PANTHER" id="PTHR30622">
    <property type="entry name" value="UNDECAPRENYL-DIPHOSPHATASE"/>
    <property type="match status" value="1"/>
</dbReference>
<organism evidence="15 16">
    <name type="scientific">Candidatus Taenaricola geysiri</name>
    <dbReference type="NCBI Taxonomy" id="1974752"/>
    <lineage>
        <taxon>Bacteria</taxon>
        <taxon>Pseudomonadati</taxon>
        <taxon>Candidatus Omnitrophota</taxon>
        <taxon>Candidatus Taenaricola</taxon>
    </lineage>
</organism>
<evidence type="ECO:0000256" key="5">
    <source>
        <dbReference type="ARBA" id="ARBA00022475"/>
    </source>
</evidence>
<keyword evidence="14" id="KW-0573">Peptidoglycan synthesis</keyword>
<comment type="catalytic activity">
    <reaction evidence="13 14">
        <text>di-trans,octa-cis-undecaprenyl diphosphate + H2O = di-trans,octa-cis-undecaprenyl phosphate + phosphate + H(+)</text>
        <dbReference type="Rhea" id="RHEA:28094"/>
        <dbReference type="ChEBI" id="CHEBI:15377"/>
        <dbReference type="ChEBI" id="CHEBI:15378"/>
        <dbReference type="ChEBI" id="CHEBI:43474"/>
        <dbReference type="ChEBI" id="CHEBI:58405"/>
        <dbReference type="ChEBI" id="CHEBI:60392"/>
        <dbReference type="EC" id="3.6.1.27"/>
    </reaction>
</comment>
<feature type="transmembrane region" description="Helical" evidence="14">
    <location>
        <begin position="237"/>
        <end position="255"/>
    </location>
</feature>
<gene>
    <name evidence="14" type="primary">uppP</name>
    <name evidence="15" type="ORF">COW11_02495</name>
</gene>
<keyword evidence="7 14" id="KW-0378">Hydrolase</keyword>
<evidence type="ECO:0000256" key="8">
    <source>
        <dbReference type="ARBA" id="ARBA00022989"/>
    </source>
</evidence>
<dbReference type="GO" id="GO:0046677">
    <property type="term" value="P:response to antibiotic"/>
    <property type="evidence" value="ECO:0007669"/>
    <property type="project" value="UniProtKB-UniRule"/>
</dbReference>
<evidence type="ECO:0000256" key="4">
    <source>
        <dbReference type="ARBA" id="ARBA00021581"/>
    </source>
</evidence>
<dbReference type="GO" id="GO:0005886">
    <property type="term" value="C:plasma membrane"/>
    <property type="evidence" value="ECO:0007669"/>
    <property type="project" value="UniProtKB-SubCell"/>
</dbReference>
<comment type="function">
    <text evidence="14">Catalyzes the dephosphorylation of undecaprenyl diphosphate (UPP). Confers resistance to bacitracin.</text>
</comment>
<dbReference type="InterPro" id="IPR003824">
    <property type="entry name" value="UppP"/>
</dbReference>
<comment type="miscellaneous">
    <text evidence="14">Bacitracin is thought to be involved in the inhibition of peptidoglycan synthesis by sequestering undecaprenyl diphosphate, thereby reducing the pool of lipid carrier available.</text>
</comment>
<feature type="transmembrane region" description="Helical" evidence="14">
    <location>
        <begin position="209"/>
        <end position="231"/>
    </location>
</feature>
<dbReference type="AlphaFoldDB" id="A0A2J0LHB6"/>
<keyword evidence="6 14" id="KW-0812">Transmembrane</keyword>
<dbReference type="GO" id="GO:0008360">
    <property type="term" value="P:regulation of cell shape"/>
    <property type="evidence" value="ECO:0007669"/>
    <property type="project" value="UniProtKB-KW"/>
</dbReference>
<dbReference type="EC" id="3.6.1.27" evidence="3 14"/>
<keyword evidence="14" id="KW-0133">Cell shape</keyword>
<dbReference type="EMBL" id="PFGP01000054">
    <property type="protein sequence ID" value="PIW66589.1"/>
    <property type="molecule type" value="Genomic_DNA"/>
</dbReference>
<feature type="transmembrane region" description="Helical" evidence="14">
    <location>
        <begin position="98"/>
        <end position="118"/>
    </location>
</feature>
<evidence type="ECO:0000313" key="15">
    <source>
        <dbReference type="EMBL" id="PIW66589.1"/>
    </source>
</evidence>
<evidence type="ECO:0000313" key="16">
    <source>
        <dbReference type="Proteomes" id="UP000231267"/>
    </source>
</evidence>
<reference evidence="15 16" key="1">
    <citation type="submission" date="2017-09" db="EMBL/GenBank/DDBJ databases">
        <title>Depth-based differentiation of microbial function through sediment-hosted aquifers and enrichment of novel symbionts in the deep terrestrial subsurface.</title>
        <authorList>
            <person name="Probst A.J."/>
            <person name="Ladd B."/>
            <person name="Jarett J.K."/>
            <person name="Geller-Mcgrath D.E."/>
            <person name="Sieber C.M."/>
            <person name="Emerson J.B."/>
            <person name="Anantharaman K."/>
            <person name="Thomas B.C."/>
            <person name="Malmstrom R."/>
            <person name="Stieglmeier M."/>
            <person name="Klingl A."/>
            <person name="Woyke T."/>
            <person name="Ryan C.M."/>
            <person name="Banfield J.F."/>
        </authorList>
    </citation>
    <scope>NUCLEOTIDE SEQUENCE [LARGE SCALE GENOMIC DNA]</scope>
    <source>
        <strain evidence="15">CG12_big_fil_rev_8_21_14_0_65_43_15</strain>
    </source>
</reference>
<comment type="caution">
    <text evidence="15">The sequence shown here is derived from an EMBL/GenBank/DDBJ whole genome shotgun (WGS) entry which is preliminary data.</text>
</comment>
<dbReference type="GO" id="GO:0009252">
    <property type="term" value="P:peptidoglycan biosynthetic process"/>
    <property type="evidence" value="ECO:0007669"/>
    <property type="project" value="UniProtKB-KW"/>
</dbReference>
<keyword evidence="8 14" id="KW-1133">Transmembrane helix</keyword>
<feature type="transmembrane region" description="Helical" evidence="14">
    <location>
        <begin position="72"/>
        <end position="92"/>
    </location>
</feature>
<evidence type="ECO:0000256" key="11">
    <source>
        <dbReference type="ARBA" id="ARBA00032707"/>
    </source>
</evidence>
<dbReference type="HAMAP" id="MF_01006">
    <property type="entry name" value="Undec_diphosphatase"/>
    <property type="match status" value="1"/>
</dbReference>
<evidence type="ECO:0000256" key="7">
    <source>
        <dbReference type="ARBA" id="ARBA00022801"/>
    </source>
</evidence>
<evidence type="ECO:0000256" key="3">
    <source>
        <dbReference type="ARBA" id="ARBA00012374"/>
    </source>
</evidence>
<evidence type="ECO:0000256" key="13">
    <source>
        <dbReference type="ARBA" id="ARBA00047594"/>
    </source>
</evidence>
<evidence type="ECO:0000256" key="1">
    <source>
        <dbReference type="ARBA" id="ARBA00004651"/>
    </source>
</evidence>
<evidence type="ECO:0000256" key="10">
    <source>
        <dbReference type="ARBA" id="ARBA00023251"/>
    </source>
</evidence>
<dbReference type="PANTHER" id="PTHR30622:SF4">
    <property type="entry name" value="UNDECAPRENYL-DIPHOSPHATASE"/>
    <property type="match status" value="1"/>
</dbReference>
<accession>A0A2J0LHB6</accession>
<evidence type="ECO:0000256" key="6">
    <source>
        <dbReference type="ARBA" id="ARBA00022692"/>
    </source>
</evidence>
<keyword evidence="9 14" id="KW-0472">Membrane</keyword>
<dbReference type="GO" id="GO:0071555">
    <property type="term" value="P:cell wall organization"/>
    <property type="evidence" value="ECO:0007669"/>
    <property type="project" value="UniProtKB-KW"/>
</dbReference>
<evidence type="ECO:0000256" key="14">
    <source>
        <dbReference type="HAMAP-Rule" id="MF_01006"/>
    </source>
</evidence>
<evidence type="ECO:0000256" key="2">
    <source>
        <dbReference type="ARBA" id="ARBA00010621"/>
    </source>
</evidence>
<sequence>MTIFQAILSGILQGITEFFPISSTGHLVILHHFFGFKESQIFFDIMLHIATGLAVVVYFRKDIINLFTSEKNLGMLVVLGSVPTFFIGFLFADFIERFFVHVELVGAALLFTGAFLIVSDIINKKILREKHIEKRETMLYPWKAIVVGIAQGVALIPGISRSGATISAGLVCGLGSTLAFRFSFLLLIPATLGAVIFKLKDVATPIPAAGPMLAGGASAFFVGLLALHLLSRILRRGKIYIFGYYCIAVGLLIILI</sequence>
<proteinExistence type="inferred from homology"/>
<keyword evidence="10 14" id="KW-0046">Antibiotic resistance</keyword>
<name>A0A2J0LHB6_9BACT</name>